<feature type="region of interest" description="Disordered" evidence="1">
    <location>
        <begin position="318"/>
        <end position="399"/>
    </location>
</feature>
<evidence type="ECO:0000256" key="1">
    <source>
        <dbReference type="SAM" id="MobiDB-lite"/>
    </source>
</evidence>
<accession>U1HNY2</accession>
<organism evidence="2 3">
    <name type="scientific">Endocarpon pusillum (strain Z07020 / HMAS-L-300199)</name>
    <name type="common">Lichen-forming fungus</name>
    <dbReference type="NCBI Taxonomy" id="1263415"/>
    <lineage>
        <taxon>Eukaryota</taxon>
        <taxon>Fungi</taxon>
        <taxon>Dikarya</taxon>
        <taxon>Ascomycota</taxon>
        <taxon>Pezizomycotina</taxon>
        <taxon>Eurotiomycetes</taxon>
        <taxon>Chaetothyriomycetidae</taxon>
        <taxon>Verrucariales</taxon>
        <taxon>Verrucariaceae</taxon>
        <taxon>Endocarpon</taxon>
    </lineage>
</organism>
<evidence type="ECO:0000313" key="2">
    <source>
        <dbReference type="EMBL" id="ERF70739.1"/>
    </source>
</evidence>
<feature type="region of interest" description="Disordered" evidence="1">
    <location>
        <begin position="45"/>
        <end position="66"/>
    </location>
</feature>
<dbReference type="EMBL" id="KE721293">
    <property type="protein sequence ID" value="ERF70739.1"/>
    <property type="molecule type" value="Genomic_DNA"/>
</dbReference>
<protein>
    <submittedName>
        <fullName evidence="2">Uncharacterized protein</fullName>
    </submittedName>
</protein>
<name>U1HNY2_ENDPU</name>
<dbReference type="eggNOG" id="ENOG502S1TZ">
    <property type="taxonomic scope" value="Eukaryota"/>
</dbReference>
<feature type="compositionally biased region" description="Polar residues" evidence="1">
    <location>
        <begin position="318"/>
        <end position="329"/>
    </location>
</feature>
<keyword evidence="3" id="KW-1185">Reference proteome</keyword>
<evidence type="ECO:0000313" key="3">
    <source>
        <dbReference type="Proteomes" id="UP000019373"/>
    </source>
</evidence>
<feature type="region of interest" description="Disordered" evidence="1">
    <location>
        <begin position="413"/>
        <end position="490"/>
    </location>
</feature>
<dbReference type="Proteomes" id="UP000019373">
    <property type="component" value="Unassembled WGS sequence"/>
</dbReference>
<dbReference type="HOGENOM" id="CLU_048020_0_0_1"/>
<dbReference type="OMA" id="FVRRCFP"/>
<dbReference type="RefSeq" id="XP_007803605.1">
    <property type="nucleotide sequence ID" value="XM_007805414.1"/>
</dbReference>
<dbReference type="AlphaFoldDB" id="U1HNY2"/>
<feature type="compositionally biased region" description="Low complexity" evidence="1">
    <location>
        <begin position="45"/>
        <end position="63"/>
    </location>
</feature>
<feature type="compositionally biased region" description="Polar residues" evidence="1">
    <location>
        <begin position="345"/>
        <end position="378"/>
    </location>
</feature>
<reference evidence="3" key="1">
    <citation type="journal article" date="2014" name="BMC Genomics">
        <title>Genome characteristics reveal the impact of lichenization on lichen-forming fungus Endocarpon pusillum Hedwig (Verrucariales, Ascomycota).</title>
        <authorList>
            <person name="Wang Y.-Y."/>
            <person name="Liu B."/>
            <person name="Zhang X.-Y."/>
            <person name="Zhou Q.-M."/>
            <person name="Zhang T."/>
            <person name="Li H."/>
            <person name="Yu Y.-F."/>
            <person name="Zhang X.-L."/>
            <person name="Hao X.-Y."/>
            <person name="Wang M."/>
            <person name="Wang L."/>
            <person name="Wei J.-C."/>
        </authorList>
    </citation>
    <scope>NUCLEOTIDE SEQUENCE [LARGE SCALE GENOMIC DNA]</scope>
    <source>
        <strain evidence="3">Z07020 / HMAS-L-300199</strain>
    </source>
</reference>
<dbReference type="OrthoDB" id="3533623at2759"/>
<feature type="compositionally biased region" description="Low complexity" evidence="1">
    <location>
        <begin position="425"/>
        <end position="437"/>
    </location>
</feature>
<proteinExistence type="predicted"/>
<dbReference type="GeneID" id="19240044"/>
<sequence length="523" mass="58107">MSFQDDVSASTSEGAAYPWILEHLLAYPGSYEIPLRTMYTLNATTQAPQPQNPSSPTSSSSSSVVGNAFPAQQKDEQHNLTTATAAAQLRANLMSHISQIPSQPCSLPPSFVTSFVRRCFPPDLDQVDFPQALTALDYLKDLEIRRRREVVAALDRLGIDRADFGERSVLGRKYPGVLRWVVDIEDKERKVEALYTQVFLGLRRWTLVNELSLLPFNKANCIAMLNTVYPPAMIPNIQSVQPTHQLTPAILSAQRNGFFRYITAVEKNGTAVLKCLINQGRRAGEETGWPSVRETMDKYLRMASGIIDECFEITGKDSVQTPVSSTHSGTENEDEKQRRKVDSGISFTSSSNRGSLQSHQTRPSTSSSINTHSRNQSVDKPLPPYPQQTVHKPAGSTLERIAREIRKIRSRGDVLDGAKSKPNTAVAADVSVADADAGPPRTPGKDRKLRLRPSLMKMRSNNALREKDGNSAGSRPVSRDDGPIEVEAPSFDVEEMKRNRMVWEAQQKRKGSRDKVVFMDVDR</sequence>
<gene>
    <name evidence="2" type="ORF">EPUS_05091</name>
</gene>